<evidence type="ECO:0000256" key="1">
    <source>
        <dbReference type="SAM" id="MobiDB-lite"/>
    </source>
</evidence>
<keyword evidence="3" id="KW-1185">Reference proteome</keyword>
<feature type="region of interest" description="Disordered" evidence="1">
    <location>
        <begin position="111"/>
        <end position="131"/>
    </location>
</feature>
<organism evidence="2 3">
    <name type="scientific">Penicillium roqueforti (strain FM164)</name>
    <dbReference type="NCBI Taxonomy" id="1365484"/>
    <lineage>
        <taxon>Eukaryota</taxon>
        <taxon>Fungi</taxon>
        <taxon>Dikarya</taxon>
        <taxon>Ascomycota</taxon>
        <taxon>Pezizomycotina</taxon>
        <taxon>Eurotiomycetes</taxon>
        <taxon>Eurotiomycetidae</taxon>
        <taxon>Eurotiales</taxon>
        <taxon>Aspergillaceae</taxon>
        <taxon>Penicillium</taxon>
    </lineage>
</organism>
<name>W6QR41_PENRF</name>
<dbReference type="Proteomes" id="UP000030686">
    <property type="component" value="Unassembled WGS sequence"/>
</dbReference>
<sequence length="184" mass="21190">MSPRSAMGWPEWEEKNLLPWLDAHRALSWKARSHAYYEQYRVVRTVESLRGKKYHILRKRRRTSAGSPEHRGNRKRSGAIHRSVGDMASLESLPDTNTAQGSVDKWLQTVPTVEPSHTRGSESTQTKSSRPGRMTLVPVYYRPPGTRSSSCNWDYVHRVCAARKLRYQWTKCEQHSSGIQVTVI</sequence>
<dbReference type="OrthoDB" id="4265129at2759"/>
<accession>W6QR41</accession>
<gene>
    <name evidence="2" type="ORF">PROQFM164_S12g000045</name>
</gene>
<dbReference type="EMBL" id="HG792026">
    <property type="protein sequence ID" value="CDM38436.1"/>
    <property type="molecule type" value="Genomic_DNA"/>
</dbReference>
<evidence type="ECO:0000313" key="3">
    <source>
        <dbReference type="Proteomes" id="UP000030686"/>
    </source>
</evidence>
<reference evidence="2" key="1">
    <citation type="journal article" date="2014" name="Nat. Commun.">
        <title>Multiple recent horizontal transfers of a large genomic region in cheese making fungi.</title>
        <authorList>
            <person name="Cheeseman K."/>
            <person name="Ropars J."/>
            <person name="Renault P."/>
            <person name="Dupont J."/>
            <person name="Gouzy J."/>
            <person name="Branca A."/>
            <person name="Abraham A.L."/>
            <person name="Ceppi M."/>
            <person name="Conseiller E."/>
            <person name="Debuchy R."/>
            <person name="Malagnac F."/>
            <person name="Goarin A."/>
            <person name="Silar P."/>
            <person name="Lacoste S."/>
            <person name="Sallet E."/>
            <person name="Bensimon A."/>
            <person name="Giraud T."/>
            <person name="Brygoo Y."/>
        </authorList>
    </citation>
    <scope>NUCLEOTIDE SEQUENCE [LARGE SCALE GENOMIC DNA]</scope>
    <source>
        <strain evidence="2">FM164</strain>
    </source>
</reference>
<dbReference type="AlphaFoldDB" id="W6QR41"/>
<feature type="region of interest" description="Disordered" evidence="1">
    <location>
        <begin position="57"/>
        <end position="82"/>
    </location>
</feature>
<evidence type="ECO:0000313" key="2">
    <source>
        <dbReference type="EMBL" id="CDM38436.1"/>
    </source>
</evidence>
<proteinExistence type="predicted"/>
<dbReference type="OMA" id="SAMGWPE"/>
<protein>
    <submittedName>
        <fullName evidence="2">Uncharacterized protein</fullName>
    </submittedName>
</protein>